<organism evidence="1 2">
    <name type="scientific">Acer saccharum</name>
    <name type="common">Sugar maple</name>
    <dbReference type="NCBI Taxonomy" id="4024"/>
    <lineage>
        <taxon>Eukaryota</taxon>
        <taxon>Viridiplantae</taxon>
        <taxon>Streptophyta</taxon>
        <taxon>Embryophyta</taxon>
        <taxon>Tracheophyta</taxon>
        <taxon>Spermatophyta</taxon>
        <taxon>Magnoliopsida</taxon>
        <taxon>eudicotyledons</taxon>
        <taxon>Gunneridae</taxon>
        <taxon>Pentapetalae</taxon>
        <taxon>rosids</taxon>
        <taxon>malvids</taxon>
        <taxon>Sapindales</taxon>
        <taxon>Sapindaceae</taxon>
        <taxon>Hippocastanoideae</taxon>
        <taxon>Acereae</taxon>
        <taxon>Acer</taxon>
    </lineage>
</organism>
<dbReference type="Proteomes" id="UP001168877">
    <property type="component" value="Unassembled WGS sequence"/>
</dbReference>
<gene>
    <name evidence="1" type="ORF">LWI29_032579</name>
</gene>
<keyword evidence="2" id="KW-1185">Reference proteome</keyword>
<name>A0AA39RJS9_ACESA</name>
<dbReference type="AlphaFoldDB" id="A0AA39RJS9"/>
<evidence type="ECO:0000313" key="2">
    <source>
        <dbReference type="Proteomes" id="UP001168877"/>
    </source>
</evidence>
<dbReference type="EMBL" id="JAUESC010000387">
    <property type="protein sequence ID" value="KAK0575014.1"/>
    <property type="molecule type" value="Genomic_DNA"/>
</dbReference>
<reference evidence="1" key="1">
    <citation type="journal article" date="2022" name="Plant J.">
        <title>Strategies of tolerance reflected in two North American maple genomes.</title>
        <authorList>
            <person name="McEvoy S.L."/>
            <person name="Sezen U.U."/>
            <person name="Trouern-Trend A."/>
            <person name="McMahon S.M."/>
            <person name="Schaberg P.G."/>
            <person name="Yang J."/>
            <person name="Wegrzyn J.L."/>
            <person name="Swenson N.G."/>
        </authorList>
    </citation>
    <scope>NUCLEOTIDE SEQUENCE</scope>
    <source>
        <strain evidence="1">NS2018</strain>
    </source>
</reference>
<accession>A0AA39RJS9</accession>
<protein>
    <submittedName>
        <fullName evidence="1">Uncharacterized protein</fullName>
    </submittedName>
</protein>
<sequence>MLKIWAEDPKERASEVKITCGHMASPWGRRLWAPRAREPALRMYLRLTLYPLHDCLWGTKFGLCAGSPAPVIQRRSSVQNAQWHAAGRALVWTSARPPAPIAQYGAAGLALVCALDVQRSSQNVLVRWSCACRPAQVHQRTVHFSGEF</sequence>
<evidence type="ECO:0000313" key="1">
    <source>
        <dbReference type="EMBL" id="KAK0575014.1"/>
    </source>
</evidence>
<reference evidence="1" key="2">
    <citation type="submission" date="2023-06" db="EMBL/GenBank/DDBJ databases">
        <authorList>
            <person name="Swenson N.G."/>
            <person name="Wegrzyn J.L."/>
            <person name="Mcevoy S.L."/>
        </authorList>
    </citation>
    <scope>NUCLEOTIDE SEQUENCE</scope>
    <source>
        <strain evidence="1">NS2018</strain>
        <tissue evidence="1">Leaf</tissue>
    </source>
</reference>
<proteinExistence type="predicted"/>
<comment type="caution">
    <text evidence="1">The sequence shown here is derived from an EMBL/GenBank/DDBJ whole genome shotgun (WGS) entry which is preliminary data.</text>
</comment>